<evidence type="ECO:0000313" key="3">
    <source>
        <dbReference type="Proteomes" id="UP000597656"/>
    </source>
</evidence>
<protein>
    <recommendedName>
        <fullName evidence="1">TIR domain-containing protein</fullName>
    </recommendedName>
</protein>
<proteinExistence type="predicted"/>
<dbReference type="SUPFAM" id="SSF52200">
    <property type="entry name" value="Toll/Interleukin receptor TIR domain"/>
    <property type="match status" value="1"/>
</dbReference>
<dbReference type="InterPro" id="IPR000157">
    <property type="entry name" value="TIR_dom"/>
</dbReference>
<comment type="caution">
    <text evidence="2">The sequence shown here is derived from an EMBL/GenBank/DDBJ whole genome shotgun (WGS) entry which is preliminary data.</text>
</comment>
<reference evidence="3" key="1">
    <citation type="journal article" date="2019" name="Int. J. Syst. Evol. Microbiol.">
        <title>The Global Catalogue of Microorganisms (GCM) 10K type strain sequencing project: providing services to taxonomists for standard genome sequencing and annotation.</title>
        <authorList>
            <consortium name="The Broad Institute Genomics Platform"/>
            <consortium name="The Broad Institute Genome Sequencing Center for Infectious Disease"/>
            <person name="Wu L."/>
            <person name="Ma J."/>
        </authorList>
    </citation>
    <scope>NUCLEOTIDE SEQUENCE [LARGE SCALE GENOMIC DNA]</scope>
    <source>
        <strain evidence="3">CGMCC 4.7319</strain>
    </source>
</reference>
<dbReference type="Gene3D" id="3.40.50.10140">
    <property type="entry name" value="Toll/interleukin-1 receptor homology (TIR) domain"/>
    <property type="match status" value="1"/>
</dbReference>
<dbReference type="Pfam" id="PF13676">
    <property type="entry name" value="TIR_2"/>
    <property type="match status" value="1"/>
</dbReference>
<keyword evidence="3" id="KW-1185">Reference proteome</keyword>
<dbReference type="EMBL" id="BMNC01000005">
    <property type="protein sequence ID" value="GGM98208.1"/>
    <property type="molecule type" value="Genomic_DNA"/>
</dbReference>
<name>A0ABQ2I211_9PSEU</name>
<evidence type="ECO:0000259" key="1">
    <source>
        <dbReference type="Pfam" id="PF13676"/>
    </source>
</evidence>
<feature type="domain" description="TIR" evidence="1">
    <location>
        <begin position="2"/>
        <end position="78"/>
    </location>
</feature>
<evidence type="ECO:0000313" key="2">
    <source>
        <dbReference type="EMBL" id="GGM98208.1"/>
    </source>
</evidence>
<dbReference type="InterPro" id="IPR035897">
    <property type="entry name" value="Toll_tir_struct_dom_sf"/>
</dbReference>
<gene>
    <name evidence="2" type="ORF">GCM10011609_40280</name>
</gene>
<dbReference type="Proteomes" id="UP000597656">
    <property type="component" value="Unassembled WGS sequence"/>
</dbReference>
<accession>A0ABQ2I211</accession>
<organism evidence="2 3">
    <name type="scientific">Lentzea pudingi</name>
    <dbReference type="NCBI Taxonomy" id="1789439"/>
    <lineage>
        <taxon>Bacteria</taxon>
        <taxon>Bacillati</taxon>
        <taxon>Actinomycetota</taxon>
        <taxon>Actinomycetes</taxon>
        <taxon>Pseudonocardiales</taxon>
        <taxon>Pseudonocardiaceae</taxon>
        <taxon>Lentzea</taxon>
    </lineage>
</organism>
<sequence>MSYARKDNDVEALREIERQLKTLLPGCTPYIDDLHHDAHGDRYYGLKRAFVESRVFVAVRSPSYARTRWTRRELVWAGVSDHKRYRLLREPDHDLPVYKLISEQDNAALTA</sequence>